<dbReference type="AlphaFoldDB" id="A0A7X1DWT8"/>
<evidence type="ECO:0000313" key="1">
    <source>
        <dbReference type="EMBL" id="MBC2379824.1"/>
    </source>
</evidence>
<proteinExistence type="predicted"/>
<organism evidence="2 3">
    <name type="scientific">Pseudomonas cremoris</name>
    <dbReference type="NCBI Taxonomy" id="2724178"/>
    <lineage>
        <taxon>Bacteria</taxon>
        <taxon>Pseudomonadati</taxon>
        <taxon>Pseudomonadota</taxon>
        <taxon>Gammaproteobacteria</taxon>
        <taxon>Pseudomonadales</taxon>
        <taxon>Pseudomonadaceae</taxon>
        <taxon>Pseudomonas</taxon>
    </lineage>
</organism>
<dbReference type="Proteomes" id="UP000520513">
    <property type="component" value="Unassembled WGS sequence"/>
</dbReference>
<comment type="caution">
    <text evidence="2">The sequence shown here is derived from an EMBL/GenBank/DDBJ whole genome shotgun (WGS) entry which is preliminary data.</text>
</comment>
<reference evidence="3 4" key="1">
    <citation type="submission" date="2020-04" db="EMBL/GenBank/DDBJ databases">
        <title>Pseudomonas crami sp. nov., a novel proteolytic bacterial species isolated from cream.</title>
        <authorList>
            <person name="Hofmann K."/>
            <person name="Woller A."/>
            <person name="Huptas C."/>
            <person name="Wenning M."/>
            <person name="Scherer S."/>
            <person name="Doll E.V."/>
        </authorList>
    </citation>
    <scope>NUCLEOTIDE SEQUENCE [LARGE SCALE GENOMIC DNA]</scope>
    <source>
        <strain evidence="1 4">WS 5096</strain>
        <strain evidence="2 3">WS 5106</strain>
    </source>
</reference>
<dbReference type="RefSeq" id="WP_185703976.1">
    <property type="nucleotide sequence ID" value="NZ_JAAXCY010000001.1"/>
</dbReference>
<evidence type="ECO:0000313" key="2">
    <source>
        <dbReference type="EMBL" id="MBC2404571.1"/>
    </source>
</evidence>
<protein>
    <submittedName>
        <fullName evidence="2">Uncharacterized protein</fullName>
    </submittedName>
</protein>
<gene>
    <name evidence="1" type="ORF">HF209_02590</name>
    <name evidence="2" type="ORF">HF257_01035</name>
</gene>
<name>A0A7X1DWT8_9PSED</name>
<accession>A0A7X1DWT8</accession>
<dbReference type="EMBL" id="JAAXCZ010000001">
    <property type="protein sequence ID" value="MBC2379824.1"/>
    <property type="molecule type" value="Genomic_DNA"/>
</dbReference>
<dbReference type="Proteomes" id="UP000534677">
    <property type="component" value="Unassembled WGS sequence"/>
</dbReference>
<evidence type="ECO:0000313" key="3">
    <source>
        <dbReference type="Proteomes" id="UP000520513"/>
    </source>
</evidence>
<dbReference type="EMBL" id="JAAXCY010000001">
    <property type="protein sequence ID" value="MBC2404571.1"/>
    <property type="molecule type" value="Genomic_DNA"/>
</dbReference>
<sequence>MSRQLSFERNINKVLVSADSLGVWIVAGWTVGIPKDTAIQYVKHYDSSPAEGFYKHEGEIILSHGAGKIYLSEPEADAIIALIKATYM</sequence>
<keyword evidence="4" id="KW-1185">Reference proteome</keyword>
<evidence type="ECO:0000313" key="4">
    <source>
        <dbReference type="Proteomes" id="UP000534677"/>
    </source>
</evidence>